<reference evidence="2" key="3">
    <citation type="journal article" date="2017" name="Plant Physiol. Biochem.">
        <title>Differential oxidative and antioxidative response of duckweed Lemna minor toward plant growth promoting/inhibiting bacteria.</title>
        <authorList>
            <person name="Ishizawa H."/>
            <person name="Kuroda M."/>
            <person name="Morikawa M."/>
            <person name="Ike M."/>
        </authorList>
    </citation>
    <scope>NUCLEOTIDE SEQUENCE [LARGE SCALE GENOMIC DNA]</scope>
    <source>
        <strain evidence="2">H3</strain>
    </source>
</reference>
<reference evidence="2" key="1">
    <citation type="journal article" date="2017" name="Biotechnol. Biofuels">
        <title>Evaluation of environmental bacterial communities as a factor affecting the growth of duckweed Lemna minor.</title>
        <authorList>
            <person name="Ishizawa H."/>
            <person name="Kuroda M."/>
            <person name="Morikawa M."/>
            <person name="Ike M."/>
        </authorList>
    </citation>
    <scope>NUCLEOTIDE SEQUENCE [LARGE SCALE GENOMIC DNA]</scope>
    <source>
        <strain evidence="2">H3</strain>
    </source>
</reference>
<dbReference type="AlphaFoldDB" id="A0A3G9GDI2"/>
<dbReference type="KEGG" id="amah:DLM_0648"/>
<proteinExistence type="predicted"/>
<gene>
    <name evidence="1" type="ORF">DLM_0648</name>
</gene>
<dbReference type="OrthoDB" id="8590112at2"/>
<keyword evidence="2" id="KW-1185">Reference proteome</keyword>
<accession>A0A3G9GDI2</accession>
<sequence length="100" mass="11054">MYDCLQDSCSDFSFAVYDAVGRKRPLQGSLTATPLSGDSTLPLQDLINYADQLGYSSQLDESGLLTIHDVGLLDALNINSRFGQHLIISCDLRRETPVRF</sequence>
<organism evidence="1 2">
    <name type="scientific">Aquitalea magnusonii</name>
    <dbReference type="NCBI Taxonomy" id="332411"/>
    <lineage>
        <taxon>Bacteria</taxon>
        <taxon>Pseudomonadati</taxon>
        <taxon>Pseudomonadota</taxon>
        <taxon>Betaproteobacteria</taxon>
        <taxon>Neisseriales</taxon>
        <taxon>Chromobacteriaceae</taxon>
        <taxon>Aquitalea</taxon>
    </lineage>
</organism>
<protein>
    <submittedName>
        <fullName evidence="1">Uncharacterized protein</fullName>
    </submittedName>
</protein>
<evidence type="ECO:0000313" key="1">
    <source>
        <dbReference type="EMBL" id="BBF84301.1"/>
    </source>
</evidence>
<dbReference type="EMBL" id="AP018823">
    <property type="protein sequence ID" value="BBF84301.1"/>
    <property type="molecule type" value="Genomic_DNA"/>
</dbReference>
<name>A0A3G9GDI2_9NEIS</name>
<reference evidence="1 2" key="2">
    <citation type="journal article" date="2017" name="Genome Announc.">
        <title>Draft genome sequence of Aquitalea magnusonii strain H3, a plant growth-promoting bacterium of duckweed Lemna minor.</title>
        <authorList>
            <person name="Ishizawa H."/>
            <person name="Kuroda M."/>
            <person name="Ike M."/>
        </authorList>
    </citation>
    <scope>NUCLEOTIDE SEQUENCE [LARGE SCALE GENOMIC DNA]</scope>
    <source>
        <strain evidence="1 2">H3</strain>
    </source>
</reference>
<dbReference type="STRING" id="332411.VI06_12200"/>
<dbReference type="Proteomes" id="UP000198290">
    <property type="component" value="Chromosome"/>
</dbReference>
<dbReference type="RefSeq" id="WP_089082646.1">
    <property type="nucleotide sequence ID" value="NZ_AP018823.1"/>
</dbReference>
<evidence type="ECO:0000313" key="2">
    <source>
        <dbReference type="Proteomes" id="UP000198290"/>
    </source>
</evidence>